<sequence length="335" mass="36599">MENTNHTPKDIPVETVTSEAAVKKDYLIGRSIVISSLILAGAWMYKTPSQGAPALLSEVREAIPKSEQKVLPSEGITLPIVWGDLGLKLVSVGAIDADKFRAVYAERGTFTDEYKNLLIGQDNKELKLTRENAGYLLNLFWALGLASKNQILESGEMANPAYGGAGNFASTAGWTIAAGHPMDHYNRHMFFSMTEKQQKLVDKISRGIYRPCCNNSVHFPDCNHGMAMLGLLELMASEGASEEDIWKTALMVNSYWFPDTYLTIAAYMKNRGVEWENVNPQEMLGINYSSASGFAKIAAQVGERKRNQGQGGCGVDRGQSVPVPTPPKVQTGCGV</sequence>
<dbReference type="AlphaFoldDB" id="A0A1G2MCY5"/>
<organism evidence="3 4">
    <name type="scientific">Candidatus Taylorbacteria bacterium RIFCSPHIGHO2_01_FULL_51_15</name>
    <dbReference type="NCBI Taxonomy" id="1802304"/>
    <lineage>
        <taxon>Bacteria</taxon>
        <taxon>Candidatus Tayloriibacteriota</taxon>
    </lineage>
</organism>
<gene>
    <name evidence="3" type="ORF">A2849_02110</name>
</gene>
<evidence type="ECO:0000313" key="4">
    <source>
        <dbReference type="Proteomes" id="UP000178121"/>
    </source>
</evidence>
<keyword evidence="2" id="KW-1133">Transmembrane helix</keyword>
<evidence type="ECO:0000256" key="2">
    <source>
        <dbReference type="SAM" id="Phobius"/>
    </source>
</evidence>
<dbReference type="Proteomes" id="UP000178121">
    <property type="component" value="Unassembled WGS sequence"/>
</dbReference>
<dbReference type="EMBL" id="MHRI01000005">
    <property type="protein sequence ID" value="OHA21673.1"/>
    <property type="molecule type" value="Genomic_DNA"/>
</dbReference>
<evidence type="ECO:0000256" key="1">
    <source>
        <dbReference type="SAM" id="MobiDB-lite"/>
    </source>
</evidence>
<protein>
    <submittedName>
        <fullName evidence="3">Uncharacterized protein</fullName>
    </submittedName>
</protein>
<name>A0A1G2MCY5_9BACT</name>
<proteinExistence type="predicted"/>
<feature type="region of interest" description="Disordered" evidence="1">
    <location>
        <begin position="306"/>
        <end position="335"/>
    </location>
</feature>
<comment type="caution">
    <text evidence="3">The sequence shown here is derived from an EMBL/GenBank/DDBJ whole genome shotgun (WGS) entry which is preliminary data.</text>
</comment>
<accession>A0A1G2MCY5</accession>
<reference evidence="3 4" key="1">
    <citation type="journal article" date="2016" name="Nat. Commun.">
        <title>Thousands of microbial genomes shed light on interconnected biogeochemical processes in an aquifer system.</title>
        <authorList>
            <person name="Anantharaman K."/>
            <person name="Brown C.T."/>
            <person name="Hug L.A."/>
            <person name="Sharon I."/>
            <person name="Castelle C.J."/>
            <person name="Probst A.J."/>
            <person name="Thomas B.C."/>
            <person name="Singh A."/>
            <person name="Wilkins M.J."/>
            <person name="Karaoz U."/>
            <person name="Brodie E.L."/>
            <person name="Williams K.H."/>
            <person name="Hubbard S.S."/>
            <person name="Banfield J.F."/>
        </authorList>
    </citation>
    <scope>NUCLEOTIDE SEQUENCE [LARGE SCALE GENOMIC DNA]</scope>
</reference>
<keyword evidence="2" id="KW-0812">Transmembrane</keyword>
<feature type="transmembrane region" description="Helical" evidence="2">
    <location>
        <begin position="27"/>
        <end position="45"/>
    </location>
</feature>
<evidence type="ECO:0000313" key="3">
    <source>
        <dbReference type="EMBL" id="OHA21673.1"/>
    </source>
</evidence>
<keyword evidence="2" id="KW-0472">Membrane</keyword>